<feature type="domain" description="VWFA" evidence="1">
    <location>
        <begin position="146"/>
        <end position="356"/>
    </location>
</feature>
<dbReference type="CDD" id="cd16655">
    <property type="entry name" value="RING-Ubox_WDSUB1-like"/>
    <property type="match status" value="1"/>
</dbReference>
<comment type="caution">
    <text evidence="3">The sequence shown here is derived from an EMBL/GenBank/DDBJ whole genome shotgun (WGS) entry which is preliminary data.</text>
</comment>
<dbReference type="Proteomes" id="UP001470230">
    <property type="component" value="Unassembled WGS sequence"/>
</dbReference>
<evidence type="ECO:0000313" key="3">
    <source>
        <dbReference type="EMBL" id="KAK8894803.1"/>
    </source>
</evidence>
<evidence type="ECO:0000313" key="4">
    <source>
        <dbReference type="Proteomes" id="UP001470230"/>
    </source>
</evidence>
<sequence length="765" mass="87069">MNDQQLGDLDVDAPPEFLCPITMSIMKDPVILPDGQTYEREAIKKALETNPISPVTRQQMDISQAKPNYSLKSLIDKYIQEHQHEIEENEKPIDPTKLNQISTPTNQIPIAHLNDIHLVSFSAQYKDDSMLISIKPQEIKGRMPVSIIAMIDVSGSMRSDASLPISGTENTTLTRIQLVQYSLKTIISVLGNEDRITLISFSNFAKVELENVLLTDDGKQRANKIIDEFSTGGCTNIWDALDKGIDQAIKEKDIIQELNKNNGDFQINTSLLLFTDGEPNRNPPMGIVPCLEKKLSELNSHFSISSFGFGYDIDSELMEDIAQLGNGIYGYCPDATMVGTIFISYMSNLISMLSPLAVIDITSNKGNQTKHKLALYNGATTNLMIPLDKDDNPNELQIILNLPLTNQNFLIKEIKPIDENDEKSITNFRDQKYRKLLIDLILNSRSDNLSCDESIQKVKDLFEQLNNEENRSQLMKNIMIDLYNEDDKHGQVERAYRNEYFKKWGKNYLFSFVRFHILEQCGNFKDMSLQLYGNDTFKKFRKIANKIFMNLPIPERKKPQNRYHDTPVFSMTMRSYNSRSLGCFNGEALVKLVNGAEKRVDQLVKGDKLLNGSKVICLVKIPTENGRSDAVQIGNAFFTPYHPVKVNIEGQKEKEWVFPVEIEEPKEIKIDFWYNIVLDRSCADNKHNLLNDNKKYQATAIIGGIEAVTLGHGITEGVCKHPYFGTDKAISSLMKYKEFEDGFIEFRKPLTAKRDPITNIIIEYF</sequence>
<evidence type="ECO:0008006" key="5">
    <source>
        <dbReference type="Google" id="ProtNLM"/>
    </source>
</evidence>
<dbReference type="InterPro" id="IPR032838">
    <property type="entry name" value="Vwaint_dom"/>
</dbReference>
<dbReference type="InterPro" id="IPR052085">
    <property type="entry name" value="WD-SAM-U-box"/>
</dbReference>
<dbReference type="InterPro" id="IPR013083">
    <property type="entry name" value="Znf_RING/FYVE/PHD"/>
</dbReference>
<evidence type="ECO:0000259" key="1">
    <source>
        <dbReference type="PROSITE" id="PS50234"/>
    </source>
</evidence>
<dbReference type="Gene3D" id="3.40.50.410">
    <property type="entry name" value="von Willebrand factor, type A domain"/>
    <property type="match status" value="1"/>
</dbReference>
<dbReference type="InterPro" id="IPR036465">
    <property type="entry name" value="vWFA_dom_sf"/>
</dbReference>
<dbReference type="InterPro" id="IPR039510">
    <property type="entry name" value="Vint_dom"/>
</dbReference>
<dbReference type="InterPro" id="IPR002035">
    <property type="entry name" value="VWF_A"/>
</dbReference>
<reference evidence="3 4" key="1">
    <citation type="submission" date="2024-04" db="EMBL/GenBank/DDBJ databases">
        <title>Tritrichomonas musculus Genome.</title>
        <authorList>
            <person name="Alves-Ferreira E."/>
            <person name="Grigg M."/>
            <person name="Lorenzi H."/>
            <person name="Galac M."/>
        </authorList>
    </citation>
    <scope>NUCLEOTIDE SEQUENCE [LARGE SCALE GENOMIC DNA]</scope>
    <source>
        <strain evidence="3 4">EAF2021</strain>
    </source>
</reference>
<feature type="domain" description="U-box" evidence="2">
    <location>
        <begin position="12"/>
        <end position="85"/>
    </location>
</feature>
<dbReference type="PROSITE" id="PS51698">
    <property type="entry name" value="U_BOX"/>
    <property type="match status" value="1"/>
</dbReference>
<proteinExistence type="predicted"/>
<dbReference type="Pfam" id="PF13519">
    <property type="entry name" value="VWA_2"/>
    <property type="match status" value="1"/>
</dbReference>
<organism evidence="3 4">
    <name type="scientific">Tritrichomonas musculus</name>
    <dbReference type="NCBI Taxonomy" id="1915356"/>
    <lineage>
        <taxon>Eukaryota</taxon>
        <taxon>Metamonada</taxon>
        <taxon>Parabasalia</taxon>
        <taxon>Tritrichomonadida</taxon>
        <taxon>Tritrichomonadidae</taxon>
        <taxon>Tritrichomonas</taxon>
    </lineage>
</organism>
<keyword evidence="4" id="KW-1185">Reference proteome</keyword>
<name>A0ABR2KUH9_9EUKA</name>
<dbReference type="SUPFAM" id="SSF57850">
    <property type="entry name" value="RING/U-box"/>
    <property type="match status" value="1"/>
</dbReference>
<dbReference type="SMART" id="SM00504">
    <property type="entry name" value="Ubox"/>
    <property type="match status" value="1"/>
</dbReference>
<dbReference type="PANTHER" id="PTHR46573:SF1">
    <property type="entry name" value="WD REPEAT, SAM AND U-BOX DOMAIN-CONTAINING PROTEIN 1"/>
    <property type="match status" value="1"/>
</dbReference>
<dbReference type="EMBL" id="JAPFFF010000003">
    <property type="protein sequence ID" value="KAK8894803.1"/>
    <property type="molecule type" value="Genomic_DNA"/>
</dbReference>
<dbReference type="Pfam" id="PF14623">
    <property type="entry name" value="Vint"/>
    <property type="match status" value="1"/>
</dbReference>
<dbReference type="SMART" id="SM00327">
    <property type="entry name" value="VWA"/>
    <property type="match status" value="1"/>
</dbReference>
<evidence type="ECO:0000259" key="2">
    <source>
        <dbReference type="PROSITE" id="PS51698"/>
    </source>
</evidence>
<dbReference type="Pfam" id="PF04564">
    <property type="entry name" value="U-box"/>
    <property type="match status" value="1"/>
</dbReference>
<dbReference type="Pfam" id="PF14624">
    <property type="entry name" value="Vwaint"/>
    <property type="match status" value="1"/>
</dbReference>
<dbReference type="PROSITE" id="PS50234">
    <property type="entry name" value="VWFA"/>
    <property type="match status" value="1"/>
</dbReference>
<protein>
    <recommendedName>
        <fullName evidence="5">von Willebrand factor type A domain containing protein</fullName>
    </recommendedName>
</protein>
<dbReference type="Gene3D" id="3.30.40.10">
    <property type="entry name" value="Zinc/RING finger domain, C3HC4 (zinc finger)"/>
    <property type="match status" value="1"/>
</dbReference>
<gene>
    <name evidence="3" type="ORF">M9Y10_023241</name>
</gene>
<dbReference type="InterPro" id="IPR003613">
    <property type="entry name" value="Ubox_domain"/>
</dbReference>
<accession>A0ABR2KUH9</accession>
<dbReference type="PANTHER" id="PTHR46573">
    <property type="entry name" value="WD REPEAT, SAM AND U-BOX DOMAIN-CONTAINING PROTEIN 1"/>
    <property type="match status" value="1"/>
</dbReference>
<dbReference type="SUPFAM" id="SSF53300">
    <property type="entry name" value="vWA-like"/>
    <property type="match status" value="1"/>
</dbReference>